<organism evidence="2 3">
    <name type="scientific">Zophobas morio</name>
    <dbReference type="NCBI Taxonomy" id="2755281"/>
    <lineage>
        <taxon>Eukaryota</taxon>
        <taxon>Metazoa</taxon>
        <taxon>Ecdysozoa</taxon>
        <taxon>Arthropoda</taxon>
        <taxon>Hexapoda</taxon>
        <taxon>Insecta</taxon>
        <taxon>Pterygota</taxon>
        <taxon>Neoptera</taxon>
        <taxon>Endopterygota</taxon>
        <taxon>Coleoptera</taxon>
        <taxon>Polyphaga</taxon>
        <taxon>Cucujiformia</taxon>
        <taxon>Tenebrionidae</taxon>
        <taxon>Zophobas</taxon>
    </lineage>
</organism>
<proteinExistence type="predicted"/>
<reference evidence="2" key="1">
    <citation type="journal article" date="2023" name="G3 (Bethesda)">
        <title>Whole genome assemblies of Zophobas morio and Tenebrio molitor.</title>
        <authorList>
            <person name="Kaur S."/>
            <person name="Stinson S.A."/>
            <person name="diCenzo G.C."/>
        </authorList>
    </citation>
    <scope>NUCLEOTIDE SEQUENCE</scope>
    <source>
        <strain evidence="2">QUZm001</strain>
    </source>
</reference>
<feature type="chain" id="PRO_5041339874" evidence="1">
    <location>
        <begin position="32"/>
        <end position="406"/>
    </location>
</feature>
<evidence type="ECO:0000313" key="3">
    <source>
        <dbReference type="Proteomes" id="UP001168821"/>
    </source>
</evidence>
<comment type="caution">
    <text evidence="2">The sequence shown here is derived from an EMBL/GenBank/DDBJ whole genome shotgun (WGS) entry which is preliminary data.</text>
</comment>
<dbReference type="AlphaFoldDB" id="A0AA38IQN8"/>
<accession>A0AA38IQN8</accession>
<evidence type="ECO:0000256" key="1">
    <source>
        <dbReference type="SAM" id="SignalP"/>
    </source>
</evidence>
<dbReference type="Proteomes" id="UP001168821">
    <property type="component" value="Unassembled WGS sequence"/>
</dbReference>
<name>A0AA38IQN8_9CUCU</name>
<feature type="signal peptide" evidence="1">
    <location>
        <begin position="1"/>
        <end position="31"/>
    </location>
</feature>
<sequence length="406" mass="46460">MWYTKHARYTKIYKQICALFVVLFAFGKCAEETPSIINVNLENWSNKSFRNPPPLIIANGSNFMKSYKKSEFGKYYSPLRTQLRAENGFYLFLENLNDTTLHLYGTKHPNTPNYRIDFSNSLIKKCSNETACEPLTKCHNDIVPSYTRFKDFVLIEKCSNETACEPLKKCDNGNVPSYTEFKDFILIEKCSNETVCKPLNKCDNGNVTSYTEFVYIAWKIKPEEVQILVQYKNQLVQCTDNETVLKIEKLVMHSKNDENIFIKTGSYLYSTTAQDKTLLSENFDSSNKSLFLHIAQCTTCQAVLELECGDYKNNISVSFNETKKNILLPSTIGYLWKEVSLKGPKSEAGCKLFIITTKTDNDEPFWALSRSIYTLDDEDIRDNNLASIPIAGNILLLFSVLICSVQ</sequence>
<gene>
    <name evidence="2" type="ORF">Zmor_011264</name>
</gene>
<keyword evidence="1" id="KW-0732">Signal</keyword>
<evidence type="ECO:0000313" key="2">
    <source>
        <dbReference type="EMBL" id="KAJ3659581.1"/>
    </source>
</evidence>
<protein>
    <submittedName>
        <fullName evidence="2">Uncharacterized protein</fullName>
    </submittedName>
</protein>
<keyword evidence="3" id="KW-1185">Reference proteome</keyword>
<dbReference type="EMBL" id="JALNTZ010000003">
    <property type="protein sequence ID" value="KAJ3659581.1"/>
    <property type="molecule type" value="Genomic_DNA"/>
</dbReference>